<feature type="domain" description="Topo IA-type catalytic" evidence="15">
    <location>
        <begin position="164"/>
        <end position="613"/>
    </location>
</feature>
<keyword evidence="6 11" id="KW-0863">Zinc-finger</keyword>
<dbReference type="PANTHER" id="PTHR11390">
    <property type="entry name" value="PROKARYOTIC DNA TOPOISOMERASE"/>
    <property type="match status" value="1"/>
</dbReference>
<gene>
    <name evidence="16" type="ORF">BSAL_24590</name>
</gene>
<dbReference type="Gene3D" id="2.70.20.10">
    <property type="entry name" value="Topoisomerase I, domain 3"/>
    <property type="match status" value="1"/>
</dbReference>
<dbReference type="InterPro" id="IPR013826">
    <property type="entry name" value="Topo_IA_cen_sub3"/>
</dbReference>
<keyword evidence="5" id="KW-0479">Metal-binding</keyword>
<keyword evidence="7" id="KW-0862">Zinc</keyword>
<dbReference type="GO" id="GO:0006310">
    <property type="term" value="P:DNA recombination"/>
    <property type="evidence" value="ECO:0007669"/>
    <property type="project" value="TreeGrafter"/>
</dbReference>
<dbReference type="SMART" id="SM00436">
    <property type="entry name" value="TOP1Bc"/>
    <property type="match status" value="1"/>
</dbReference>
<dbReference type="InterPro" id="IPR013497">
    <property type="entry name" value="Topo_IA_cen"/>
</dbReference>
<dbReference type="PROSITE" id="PS51999">
    <property type="entry name" value="ZF_GRF"/>
    <property type="match status" value="1"/>
</dbReference>
<accession>A0A0S4JI21</accession>
<keyword evidence="8 12" id="KW-0799">Topoisomerase</keyword>
<dbReference type="InterPro" id="IPR023405">
    <property type="entry name" value="Topo_IA_core_domain"/>
</dbReference>
<dbReference type="InterPro" id="IPR003602">
    <property type="entry name" value="Topo_IA_DNA-bd_dom"/>
</dbReference>
<protein>
    <recommendedName>
        <fullName evidence="4 12">DNA topoisomerase</fullName>
        <ecNumber evidence="4 12">5.6.2.1</ecNumber>
    </recommendedName>
</protein>
<dbReference type="InterPro" id="IPR013825">
    <property type="entry name" value="Topo_IA_cen_sub2"/>
</dbReference>
<evidence type="ECO:0000256" key="1">
    <source>
        <dbReference type="ARBA" id="ARBA00000213"/>
    </source>
</evidence>
<dbReference type="Gene3D" id="1.10.290.10">
    <property type="entry name" value="Topoisomerase I, domain 4"/>
    <property type="match status" value="1"/>
</dbReference>
<dbReference type="EC" id="5.6.2.1" evidence="4 12"/>
<keyword evidence="9 12" id="KW-0238">DNA-binding</keyword>
<dbReference type="PROSITE" id="PS52039">
    <property type="entry name" value="TOPO_IA_2"/>
    <property type="match status" value="1"/>
</dbReference>
<dbReference type="CDD" id="cd03362">
    <property type="entry name" value="TOPRIM_TopoIA_TopoIII"/>
    <property type="match status" value="1"/>
</dbReference>
<dbReference type="PROSITE" id="PS50880">
    <property type="entry name" value="TOPRIM"/>
    <property type="match status" value="1"/>
</dbReference>
<dbReference type="GO" id="GO:0005634">
    <property type="term" value="C:nucleus"/>
    <property type="evidence" value="ECO:0007669"/>
    <property type="project" value="TreeGrafter"/>
</dbReference>
<keyword evidence="17" id="KW-1185">Reference proteome</keyword>
<evidence type="ECO:0000256" key="12">
    <source>
        <dbReference type="RuleBase" id="RU362092"/>
    </source>
</evidence>
<dbReference type="Gene3D" id="1.10.460.10">
    <property type="entry name" value="Topoisomerase I, domain 2"/>
    <property type="match status" value="1"/>
</dbReference>
<reference evidence="17" key="1">
    <citation type="submission" date="2015-09" db="EMBL/GenBank/DDBJ databases">
        <authorList>
            <consortium name="Pathogen Informatics"/>
        </authorList>
    </citation>
    <scope>NUCLEOTIDE SEQUENCE [LARGE SCALE GENOMIC DNA]</scope>
    <source>
        <strain evidence="17">Lake Konstanz</strain>
    </source>
</reference>
<dbReference type="SUPFAM" id="SSF56712">
    <property type="entry name" value="Prokaryotic type I DNA topoisomerase"/>
    <property type="match status" value="1"/>
</dbReference>
<dbReference type="AlphaFoldDB" id="A0A0S4JI21"/>
<dbReference type="OMA" id="MELAMGD"/>
<dbReference type="Proteomes" id="UP000051952">
    <property type="component" value="Unassembled WGS sequence"/>
</dbReference>
<dbReference type="InterPro" id="IPR006171">
    <property type="entry name" value="TOPRIM_dom"/>
</dbReference>
<dbReference type="Pfam" id="PF01131">
    <property type="entry name" value="Topoisom_bac"/>
    <property type="match status" value="1"/>
</dbReference>
<dbReference type="GO" id="GO:0031422">
    <property type="term" value="C:RecQ family helicase-topoisomerase III complex"/>
    <property type="evidence" value="ECO:0007669"/>
    <property type="project" value="TreeGrafter"/>
</dbReference>
<name>A0A0S4JI21_BODSA</name>
<dbReference type="InterPro" id="IPR023406">
    <property type="entry name" value="Topo_IA_AS"/>
</dbReference>
<feature type="domain" description="Toprim" evidence="13">
    <location>
        <begin position="3"/>
        <end position="146"/>
    </location>
</feature>
<proteinExistence type="inferred from homology"/>
<comment type="similarity">
    <text evidence="3 12">Belongs to the type IA topoisomerase family.</text>
</comment>
<evidence type="ECO:0000256" key="6">
    <source>
        <dbReference type="ARBA" id="ARBA00022771"/>
    </source>
</evidence>
<evidence type="ECO:0000256" key="2">
    <source>
        <dbReference type="ARBA" id="ARBA00001946"/>
    </source>
</evidence>
<evidence type="ECO:0000256" key="4">
    <source>
        <dbReference type="ARBA" id="ARBA00012891"/>
    </source>
</evidence>
<evidence type="ECO:0000313" key="17">
    <source>
        <dbReference type="Proteomes" id="UP000051952"/>
    </source>
</evidence>
<dbReference type="EMBL" id="CYKH01001784">
    <property type="protein sequence ID" value="CUG90018.1"/>
    <property type="molecule type" value="Genomic_DNA"/>
</dbReference>
<dbReference type="GO" id="GO:0008270">
    <property type="term" value="F:zinc ion binding"/>
    <property type="evidence" value="ECO:0007669"/>
    <property type="project" value="UniProtKB-KW"/>
</dbReference>
<dbReference type="VEuPathDB" id="TriTrypDB:BSAL_24590"/>
<dbReference type="Gene3D" id="3.40.50.140">
    <property type="match status" value="1"/>
</dbReference>
<evidence type="ECO:0000256" key="5">
    <source>
        <dbReference type="ARBA" id="ARBA00022723"/>
    </source>
</evidence>
<dbReference type="GO" id="GO:0003917">
    <property type="term" value="F:DNA topoisomerase type I (single strand cut, ATP-independent) activity"/>
    <property type="evidence" value="ECO:0007669"/>
    <property type="project" value="UniProtKB-EC"/>
</dbReference>
<evidence type="ECO:0000259" key="14">
    <source>
        <dbReference type="PROSITE" id="PS51999"/>
    </source>
</evidence>
<evidence type="ECO:0000313" key="16">
    <source>
        <dbReference type="EMBL" id="CUG90018.1"/>
    </source>
</evidence>
<dbReference type="FunFam" id="3.40.50.140:FF:000003">
    <property type="entry name" value="DNA topoisomerase"/>
    <property type="match status" value="1"/>
</dbReference>
<dbReference type="GO" id="GO:0003677">
    <property type="term" value="F:DNA binding"/>
    <property type="evidence" value="ECO:0007669"/>
    <property type="project" value="UniProtKB-KW"/>
</dbReference>
<sequence>MPVWLNVAEKPSVAKEVSMLLSKGQCRTTQSQSRFNPVFEFRLPTNQSVEMLFTSVAGHLTEDELPPQTKSWGTYPLPQLFTVPISRSVKEEFQGAKKNLETLAKKSNTVVLWLDCDREGENICFEVLDVVQAVNRRLEVKRARFSALTERDLLHAVTHLVAPNKHLSEAVEARREMDLRIGAVFTRLQTVKFRERFEHMPRVLSFGPCQFPTLGFVVQRFWEREAFVAEDFYTGELRDGETMFKWSYERVFDAAGAVALFEDMMAVAEAEAIAQPALDAASEELAPAAAGDAPVRLRGTVSQVQQKQSQKFPPAPLNTVELQKLASQHLRISAENCMTIAESLYQQGFLSYPRTETDEFTFTDDELVNFAAIHIDNPAVSDFAQRLVQRREENYRRPRSGGHNDHAHPPIHPLRFMPSTTGDQAAQNVYLLVVRHFLACMSPPAIAAATHVDVTFGEVRFHTSGQTVVSRGWLDVFPYERWGNSTVPNYQEGQLVFPTDMTLRSGRTEAPQLLTEAQLITTMDANGIGTDATIAQHIKTVVEREYVVREGSILKPSALGIALVSAYEVAGLGELVRPTLRAQMELAMGDIARGEATKQQVLDAAVEMYKGKLQQLMSKLDTFEEELCRHLTPMAGGGGGGALNVLQGGFTACGRCGAGMDLLQEAGDGQQGGGGRTGYLRCQRCTPALMLRIPLHAAAQLTPTQHRCPLCQFFALSITNTERGTMYNICPYCFTHPPASAVGDLEQLGGEFRCFQCIAECPLAKGIEQLGVAKCPVCPETLRLRSTAQGRVLSCRSKTCSFLVSLPSAESVRPIPTDRCASCGGIKCRFTFNPAQLLPGIDSLEEVMCIACDYRLKDYLIIRGGNAAAAASTATAPTTSAAVTGTTTAQALAAYSMPTVPKAAGRGGAGSRGGRGGRGRGGAAAGAAGAAAGAVMCECGVGAKRLTSRQQASSGREFLTCGNNRACGFFQWLDGQ</sequence>
<dbReference type="Pfam" id="PF01751">
    <property type="entry name" value="Toprim"/>
    <property type="match status" value="1"/>
</dbReference>
<evidence type="ECO:0000259" key="15">
    <source>
        <dbReference type="PROSITE" id="PS52039"/>
    </source>
</evidence>
<dbReference type="InterPro" id="IPR034144">
    <property type="entry name" value="TOPRIM_TopoIII"/>
</dbReference>
<evidence type="ECO:0000256" key="9">
    <source>
        <dbReference type="ARBA" id="ARBA00023125"/>
    </source>
</evidence>
<dbReference type="InterPro" id="IPR013824">
    <property type="entry name" value="Topo_IA_cen_sub1"/>
</dbReference>
<feature type="domain" description="GRF-type" evidence="14">
    <location>
        <begin position="937"/>
        <end position="976"/>
    </location>
</feature>
<dbReference type="Pfam" id="PF06839">
    <property type="entry name" value="Zn_ribbon_GRF"/>
    <property type="match status" value="1"/>
</dbReference>
<organism evidence="16 17">
    <name type="scientific">Bodo saltans</name>
    <name type="common">Flagellated protozoan</name>
    <dbReference type="NCBI Taxonomy" id="75058"/>
    <lineage>
        <taxon>Eukaryota</taxon>
        <taxon>Discoba</taxon>
        <taxon>Euglenozoa</taxon>
        <taxon>Kinetoplastea</taxon>
        <taxon>Metakinetoplastina</taxon>
        <taxon>Eubodonida</taxon>
        <taxon>Bodonidae</taxon>
        <taxon>Bodo</taxon>
    </lineage>
</organism>
<dbReference type="GO" id="GO:0006265">
    <property type="term" value="P:DNA topological change"/>
    <property type="evidence" value="ECO:0007669"/>
    <property type="project" value="InterPro"/>
</dbReference>
<comment type="cofactor">
    <cofactor evidence="2">
        <name>Mg(2+)</name>
        <dbReference type="ChEBI" id="CHEBI:18420"/>
    </cofactor>
</comment>
<evidence type="ECO:0000259" key="13">
    <source>
        <dbReference type="PROSITE" id="PS50880"/>
    </source>
</evidence>
<dbReference type="FunFam" id="1.10.290.10:FF:000003">
    <property type="entry name" value="DNA topoisomerase"/>
    <property type="match status" value="1"/>
</dbReference>
<evidence type="ECO:0000256" key="11">
    <source>
        <dbReference type="PROSITE-ProRule" id="PRU01343"/>
    </source>
</evidence>
<dbReference type="InterPro" id="IPR010666">
    <property type="entry name" value="Znf_GRF"/>
</dbReference>
<comment type="function">
    <text evidence="12">Introduces a single-strand break via transesterification at a target site in duplex DNA. Releases the supercoiling and torsional tension of DNA introduced during the DNA replication and transcription by transiently cleaving and rejoining one strand of the DNA duplex. The scissile phosphodiester is attacked by the catalytic tyrosine of the enzyme, resulting in the formation of a DNA-(5'-phosphotyrosyl)-enzyme intermediate and the expulsion of a 3'-OH DNA strand.</text>
</comment>
<dbReference type="PANTHER" id="PTHR11390:SF21">
    <property type="entry name" value="DNA TOPOISOMERASE 3-ALPHA"/>
    <property type="match status" value="1"/>
</dbReference>
<dbReference type="InterPro" id="IPR003601">
    <property type="entry name" value="Topo_IA_2"/>
</dbReference>
<dbReference type="GO" id="GO:0006281">
    <property type="term" value="P:DNA repair"/>
    <property type="evidence" value="ECO:0007669"/>
    <property type="project" value="TreeGrafter"/>
</dbReference>
<keyword evidence="10 12" id="KW-0413">Isomerase</keyword>
<comment type="catalytic activity">
    <reaction evidence="1 12">
        <text>ATP-independent breakage of single-stranded DNA, followed by passage and rejoining.</text>
        <dbReference type="EC" id="5.6.2.1"/>
    </reaction>
</comment>
<dbReference type="OrthoDB" id="430051at2759"/>
<dbReference type="PROSITE" id="PS00396">
    <property type="entry name" value="TOPO_IA_1"/>
    <property type="match status" value="1"/>
</dbReference>
<dbReference type="PRINTS" id="PR00417">
    <property type="entry name" value="PRTPISMRASEI"/>
</dbReference>
<evidence type="ECO:0000256" key="10">
    <source>
        <dbReference type="ARBA" id="ARBA00023235"/>
    </source>
</evidence>
<dbReference type="SMART" id="SM00493">
    <property type="entry name" value="TOPRIM"/>
    <property type="match status" value="1"/>
</dbReference>
<dbReference type="InterPro" id="IPR000380">
    <property type="entry name" value="Topo_IA"/>
</dbReference>
<dbReference type="CDD" id="cd00186">
    <property type="entry name" value="TOP1Ac"/>
    <property type="match status" value="1"/>
</dbReference>
<evidence type="ECO:0000256" key="3">
    <source>
        <dbReference type="ARBA" id="ARBA00009446"/>
    </source>
</evidence>
<evidence type="ECO:0000256" key="7">
    <source>
        <dbReference type="ARBA" id="ARBA00022833"/>
    </source>
</evidence>
<evidence type="ECO:0000256" key="8">
    <source>
        <dbReference type="ARBA" id="ARBA00023029"/>
    </source>
</evidence>
<dbReference type="SMART" id="SM00437">
    <property type="entry name" value="TOP1Ac"/>
    <property type="match status" value="1"/>
</dbReference>